<dbReference type="OrthoDB" id="1055148at2759"/>
<dbReference type="Pfam" id="PF00067">
    <property type="entry name" value="p450"/>
    <property type="match status" value="2"/>
</dbReference>
<organism evidence="11 12">
    <name type="scientific">Wolfiporia cocos (strain MD-104)</name>
    <name type="common">Brown rot fungus</name>
    <dbReference type="NCBI Taxonomy" id="742152"/>
    <lineage>
        <taxon>Eukaryota</taxon>
        <taxon>Fungi</taxon>
        <taxon>Dikarya</taxon>
        <taxon>Basidiomycota</taxon>
        <taxon>Agaricomycotina</taxon>
        <taxon>Agaricomycetes</taxon>
        <taxon>Polyporales</taxon>
        <taxon>Phaeolaceae</taxon>
        <taxon>Wolfiporia</taxon>
    </lineage>
</organism>
<reference evidence="11 12" key="1">
    <citation type="journal article" date="2012" name="Science">
        <title>The Paleozoic origin of enzymatic lignin decomposition reconstructed from 31 fungal genomes.</title>
        <authorList>
            <person name="Floudas D."/>
            <person name="Binder M."/>
            <person name="Riley R."/>
            <person name="Barry K."/>
            <person name="Blanchette R.A."/>
            <person name="Henrissat B."/>
            <person name="Martinez A.T."/>
            <person name="Otillar R."/>
            <person name="Spatafora J.W."/>
            <person name="Yadav J.S."/>
            <person name="Aerts A."/>
            <person name="Benoit I."/>
            <person name="Boyd A."/>
            <person name="Carlson A."/>
            <person name="Copeland A."/>
            <person name="Coutinho P.M."/>
            <person name="de Vries R.P."/>
            <person name="Ferreira P."/>
            <person name="Findley K."/>
            <person name="Foster B."/>
            <person name="Gaskell J."/>
            <person name="Glotzer D."/>
            <person name="Gorecki P."/>
            <person name="Heitman J."/>
            <person name="Hesse C."/>
            <person name="Hori C."/>
            <person name="Igarashi K."/>
            <person name="Jurgens J.A."/>
            <person name="Kallen N."/>
            <person name="Kersten P."/>
            <person name="Kohler A."/>
            <person name="Kuees U."/>
            <person name="Kumar T.K.A."/>
            <person name="Kuo A."/>
            <person name="LaButti K."/>
            <person name="Larrondo L.F."/>
            <person name="Lindquist E."/>
            <person name="Ling A."/>
            <person name="Lombard V."/>
            <person name="Lucas S."/>
            <person name="Lundell T."/>
            <person name="Martin R."/>
            <person name="McLaughlin D.J."/>
            <person name="Morgenstern I."/>
            <person name="Morin E."/>
            <person name="Murat C."/>
            <person name="Nagy L.G."/>
            <person name="Nolan M."/>
            <person name="Ohm R.A."/>
            <person name="Patyshakuliyeva A."/>
            <person name="Rokas A."/>
            <person name="Ruiz-Duenas F.J."/>
            <person name="Sabat G."/>
            <person name="Salamov A."/>
            <person name="Samejima M."/>
            <person name="Schmutz J."/>
            <person name="Slot J.C."/>
            <person name="St John F."/>
            <person name="Stenlid J."/>
            <person name="Sun H."/>
            <person name="Sun S."/>
            <person name="Syed K."/>
            <person name="Tsang A."/>
            <person name="Wiebenga A."/>
            <person name="Young D."/>
            <person name="Pisabarro A."/>
            <person name="Eastwood D.C."/>
            <person name="Martin F."/>
            <person name="Cullen D."/>
            <person name="Grigoriev I.V."/>
            <person name="Hibbett D.S."/>
        </authorList>
    </citation>
    <scope>NUCLEOTIDE SEQUENCE [LARGE SCALE GENOMIC DNA]</scope>
    <source>
        <strain evidence="11 12">MD-104</strain>
    </source>
</reference>
<keyword evidence="3 8" id="KW-0349">Heme</keyword>
<evidence type="ECO:0000256" key="10">
    <source>
        <dbReference type="SAM" id="MobiDB-lite"/>
    </source>
</evidence>
<dbReference type="Proteomes" id="UP000218811">
    <property type="component" value="Unassembled WGS sequence"/>
</dbReference>
<gene>
    <name evidence="11" type="ORF">WOLCODRAFT_79489</name>
</gene>
<dbReference type="InterPro" id="IPR017972">
    <property type="entry name" value="Cyt_P450_CS"/>
</dbReference>
<feature type="binding site" description="axial binding residue" evidence="8">
    <location>
        <position position="442"/>
    </location>
    <ligand>
        <name>heme</name>
        <dbReference type="ChEBI" id="CHEBI:30413"/>
    </ligand>
    <ligandPart>
        <name>Fe</name>
        <dbReference type="ChEBI" id="CHEBI:18248"/>
    </ligandPart>
</feature>
<evidence type="ECO:0000256" key="7">
    <source>
        <dbReference type="ARBA" id="ARBA00023033"/>
    </source>
</evidence>
<dbReference type="EMBL" id="KB467843">
    <property type="protein sequence ID" value="PCH35260.1"/>
    <property type="molecule type" value="Genomic_DNA"/>
</dbReference>
<comment type="similarity">
    <text evidence="2 9">Belongs to the cytochrome P450 family.</text>
</comment>
<evidence type="ECO:0000256" key="5">
    <source>
        <dbReference type="ARBA" id="ARBA00023002"/>
    </source>
</evidence>
<comment type="cofactor">
    <cofactor evidence="1 8">
        <name>heme</name>
        <dbReference type="ChEBI" id="CHEBI:30413"/>
    </cofactor>
</comment>
<feature type="compositionally biased region" description="Gly residues" evidence="10">
    <location>
        <begin position="395"/>
        <end position="404"/>
    </location>
</feature>
<dbReference type="PRINTS" id="PR00385">
    <property type="entry name" value="P450"/>
</dbReference>
<evidence type="ECO:0000256" key="9">
    <source>
        <dbReference type="RuleBase" id="RU000461"/>
    </source>
</evidence>
<dbReference type="SUPFAM" id="SSF48264">
    <property type="entry name" value="Cytochrome P450"/>
    <property type="match status" value="1"/>
</dbReference>
<dbReference type="AlphaFoldDB" id="A0A2H3IZ39"/>
<dbReference type="STRING" id="742152.A0A2H3IZ39"/>
<keyword evidence="6 8" id="KW-0408">Iron</keyword>
<dbReference type="InterPro" id="IPR036396">
    <property type="entry name" value="Cyt_P450_sf"/>
</dbReference>
<dbReference type="PANTHER" id="PTHR24286">
    <property type="entry name" value="CYTOCHROME P450 26"/>
    <property type="match status" value="1"/>
</dbReference>
<feature type="region of interest" description="Disordered" evidence="10">
    <location>
        <begin position="335"/>
        <end position="356"/>
    </location>
</feature>
<keyword evidence="5 9" id="KW-0560">Oxidoreductase</keyword>
<dbReference type="InterPro" id="IPR001128">
    <property type="entry name" value="Cyt_P450"/>
</dbReference>
<dbReference type="PANTHER" id="PTHR24286:SF24">
    <property type="entry name" value="LANOSTEROL 14-ALPHA DEMETHYLASE"/>
    <property type="match status" value="1"/>
</dbReference>
<sequence>MISSAVLVFLSAYMPESMAAKIALAVPLAVLLYTLKFIFTRRDDDEMQPVTLPLCPLRTISPFFRRRFDFLREGFQLTGESVYQFKILRQTVVVVSGAQARREFFQSRELDLASGFQALSGAIPTIPGITTNLDQRAIATIHRRLAAAQSSDRLSQLIPQILDDAARILDGWGPSGTLDPFERIAEITFQTNVRALACTELASAPETVARLRALYATLDAAATPASVLLPWLPTPSAVRRLRATRAIYHIVRGAVDARLAARAHGEDARAGDTMQMLVDAGDVPLVIVGFVMGLIIAGARSTGTTASWLITFLAGHPHWQEKAAQEVAQLLRAHAPPSLPSPSSPPSPLATTAPAPAPAPALAAALARVPLGAWERETPVLDALPWAFDPARFVRGGGAGGGKEGGGKEEGGQEDGGADEGGKEGGDGAGAYVGWGAGETVCLGQRLARLQLKLVAALVVRAFELRAVGRDGRVLDALPRPNWNDSLTCKPAEEERCFLRYTRRTADGDASSDSD</sequence>
<feature type="compositionally biased region" description="Pro residues" evidence="10">
    <location>
        <begin position="337"/>
        <end position="348"/>
    </location>
</feature>
<dbReference type="GO" id="GO:0020037">
    <property type="term" value="F:heme binding"/>
    <property type="evidence" value="ECO:0007669"/>
    <property type="project" value="InterPro"/>
</dbReference>
<dbReference type="GO" id="GO:0016125">
    <property type="term" value="P:sterol metabolic process"/>
    <property type="evidence" value="ECO:0007669"/>
    <property type="project" value="TreeGrafter"/>
</dbReference>
<evidence type="ECO:0000256" key="4">
    <source>
        <dbReference type="ARBA" id="ARBA00022723"/>
    </source>
</evidence>
<evidence type="ECO:0000313" key="12">
    <source>
        <dbReference type="Proteomes" id="UP000218811"/>
    </source>
</evidence>
<dbReference type="PRINTS" id="PR00463">
    <property type="entry name" value="EP450I"/>
</dbReference>
<dbReference type="GO" id="GO:0005506">
    <property type="term" value="F:iron ion binding"/>
    <property type="evidence" value="ECO:0007669"/>
    <property type="project" value="InterPro"/>
</dbReference>
<name>A0A2H3IZ39_WOLCO</name>
<evidence type="ECO:0000256" key="3">
    <source>
        <dbReference type="ARBA" id="ARBA00022617"/>
    </source>
</evidence>
<evidence type="ECO:0000256" key="8">
    <source>
        <dbReference type="PIRSR" id="PIRSR602401-1"/>
    </source>
</evidence>
<dbReference type="OMA" id="HACKGQR"/>
<evidence type="ECO:0000313" key="11">
    <source>
        <dbReference type="EMBL" id="PCH35260.1"/>
    </source>
</evidence>
<feature type="region of interest" description="Disordered" evidence="10">
    <location>
        <begin position="395"/>
        <end position="425"/>
    </location>
</feature>
<dbReference type="PROSITE" id="PS00086">
    <property type="entry name" value="CYTOCHROME_P450"/>
    <property type="match status" value="1"/>
</dbReference>
<accession>A0A2H3IZ39</accession>
<keyword evidence="4 8" id="KW-0479">Metal-binding</keyword>
<keyword evidence="7 9" id="KW-0503">Monooxygenase</keyword>
<proteinExistence type="inferred from homology"/>
<evidence type="ECO:0000256" key="6">
    <source>
        <dbReference type="ARBA" id="ARBA00023004"/>
    </source>
</evidence>
<keyword evidence="12" id="KW-1185">Reference proteome</keyword>
<dbReference type="GO" id="GO:0004497">
    <property type="term" value="F:monooxygenase activity"/>
    <property type="evidence" value="ECO:0007669"/>
    <property type="project" value="UniProtKB-KW"/>
</dbReference>
<protein>
    <submittedName>
        <fullName evidence="11">Cytochrome P450</fullName>
    </submittedName>
</protein>
<evidence type="ECO:0000256" key="2">
    <source>
        <dbReference type="ARBA" id="ARBA00010617"/>
    </source>
</evidence>
<dbReference type="GO" id="GO:0016705">
    <property type="term" value="F:oxidoreductase activity, acting on paired donors, with incorporation or reduction of molecular oxygen"/>
    <property type="evidence" value="ECO:0007669"/>
    <property type="project" value="InterPro"/>
</dbReference>
<dbReference type="Gene3D" id="1.10.630.10">
    <property type="entry name" value="Cytochrome P450"/>
    <property type="match status" value="2"/>
</dbReference>
<evidence type="ECO:0000256" key="1">
    <source>
        <dbReference type="ARBA" id="ARBA00001971"/>
    </source>
</evidence>
<dbReference type="InterPro" id="IPR002401">
    <property type="entry name" value="Cyt_P450_E_grp-I"/>
</dbReference>